<evidence type="ECO:0000256" key="1">
    <source>
        <dbReference type="SAM" id="MobiDB-lite"/>
    </source>
</evidence>
<dbReference type="Proteomes" id="UP001223214">
    <property type="component" value="Unassembled WGS sequence"/>
</dbReference>
<sequence>MAFGSRAAAAIPDYYSAFSGGAKEGIDIANALEKSYQTAFSNEDQRYHALRKRAATEAFSNAWTSGDPDKIQKVMGMFPEYAQDIQKLIGMRDDQHRKDLGTLSMQMKALTDSGDLQGAKALLDKSGSTVDAATAGTLHGLMNKAAAGDQDATAHLSNLFQGITLAALKPKEIMDWGTDQQRLAQQLQQINNQFQLGMGRIDLQRELGAQRNQLGWANLEQRKQWQSMSPAQRNFEYFQTLSPDQQEGFMKFMPGAGLGARMNMQEKRLFQQQIKDTIKGPQQKQYYMQMAEKAMDQLDGYKKAGNKAGAAEAYHNVRNSLARAAMGGNATLNEAQIEQATGLPAFMDEKANTLGLKAHGMPSKMFMDSTRQQIKDDLKNERETIKNQGYQFYTSLLAQDHTPEEANKIINGALAGTAIGAQDWSKMGPDNSSSDGKKDHSGLW</sequence>
<name>A0AAP4D2V1_9ENTR</name>
<accession>A0AAP4D2V1</accession>
<dbReference type="RefSeq" id="WP_285149535.1">
    <property type="nucleotide sequence ID" value="NZ_JASSOM010000056.1"/>
</dbReference>
<evidence type="ECO:0000313" key="3">
    <source>
        <dbReference type="Proteomes" id="UP001223214"/>
    </source>
</evidence>
<dbReference type="EMBL" id="JASSOM010000056">
    <property type="protein sequence ID" value="MDK9364171.1"/>
    <property type="molecule type" value="Genomic_DNA"/>
</dbReference>
<dbReference type="InterPro" id="IPR031619">
    <property type="entry name" value="Inj_translocase"/>
</dbReference>
<proteinExistence type="predicted"/>
<evidence type="ECO:0000313" key="2">
    <source>
        <dbReference type="EMBL" id="MDK9364171.1"/>
    </source>
</evidence>
<protein>
    <submittedName>
        <fullName evidence="2">Phage DNA ejection protein</fullName>
    </submittedName>
</protein>
<feature type="region of interest" description="Disordered" evidence="1">
    <location>
        <begin position="422"/>
        <end position="444"/>
    </location>
</feature>
<dbReference type="AlphaFoldDB" id="A0AAP4D2V1"/>
<organism evidence="2 3">
    <name type="scientific">Lelliottia wanjuensis</name>
    <dbReference type="NCBI Taxonomy" id="3050585"/>
    <lineage>
        <taxon>Bacteria</taxon>
        <taxon>Pseudomonadati</taxon>
        <taxon>Pseudomonadota</taxon>
        <taxon>Gammaproteobacteria</taxon>
        <taxon>Enterobacterales</taxon>
        <taxon>Enterobacteriaceae</taxon>
        <taxon>Lelliottia</taxon>
    </lineage>
</organism>
<keyword evidence="3" id="KW-1185">Reference proteome</keyword>
<feature type="compositionally biased region" description="Basic and acidic residues" evidence="1">
    <location>
        <begin position="435"/>
        <end position="444"/>
    </location>
</feature>
<gene>
    <name evidence="2" type="ORF">QQF32_13290</name>
</gene>
<reference evidence="2 3" key="1">
    <citation type="submission" date="2023-06" db="EMBL/GenBank/DDBJ databases">
        <title>Identification and characterization of antibiotic-resistant Gram-negative bacteria.</title>
        <authorList>
            <person name="Cho G.-S."/>
            <person name="Lee J."/>
            <person name="Tai E."/>
            <person name="Jeong S."/>
            <person name="Kim I."/>
            <person name="Kim B.-E."/>
            <person name="Jeong M.-I."/>
            <person name="Oh K.-K."/>
            <person name="Franz C.M.A.P."/>
        </authorList>
    </citation>
    <scope>NUCLEOTIDE SEQUENCE [LARGE SCALE GENOMIC DNA]</scope>
    <source>
        <strain evidence="2 3">V106_12</strain>
    </source>
</reference>
<dbReference type="Pfam" id="PF16928">
    <property type="entry name" value="Inj_translocase"/>
    <property type="match status" value="1"/>
</dbReference>
<comment type="caution">
    <text evidence="2">The sequence shown here is derived from an EMBL/GenBank/DDBJ whole genome shotgun (WGS) entry which is preliminary data.</text>
</comment>